<dbReference type="OrthoDB" id="10013825at2759"/>
<keyword evidence="2" id="KW-1185">Reference proteome</keyword>
<organism evidence="1 2">
    <name type="scientific">Coleophoma cylindrospora</name>
    <dbReference type="NCBI Taxonomy" id="1849047"/>
    <lineage>
        <taxon>Eukaryota</taxon>
        <taxon>Fungi</taxon>
        <taxon>Dikarya</taxon>
        <taxon>Ascomycota</taxon>
        <taxon>Pezizomycotina</taxon>
        <taxon>Leotiomycetes</taxon>
        <taxon>Helotiales</taxon>
        <taxon>Dermateaceae</taxon>
        <taxon>Coleophoma</taxon>
    </lineage>
</organism>
<proteinExistence type="predicted"/>
<dbReference type="PANTHER" id="PTHR39600:SF1">
    <property type="entry name" value="PEPTIDASE INHIBITOR I78 FAMILY PROTEIN"/>
    <property type="match status" value="1"/>
</dbReference>
<name>A0A3D8SRX6_9HELO</name>
<dbReference type="Pfam" id="PF11720">
    <property type="entry name" value="Inhibitor_I78"/>
    <property type="match status" value="1"/>
</dbReference>
<dbReference type="AlphaFoldDB" id="A0A3D8SRX6"/>
<dbReference type="InterPro" id="IPR021719">
    <property type="entry name" value="Prot_inh_I78"/>
</dbReference>
<protein>
    <recommendedName>
        <fullName evidence="3">Pua rna binding domain-containing protein</fullName>
    </recommendedName>
</protein>
<gene>
    <name evidence="1" type="ORF">BP6252_01089</name>
</gene>
<dbReference type="Proteomes" id="UP000256645">
    <property type="component" value="Unassembled WGS sequence"/>
</dbReference>
<comment type="caution">
    <text evidence="1">The sequence shown here is derived from an EMBL/GenBank/DDBJ whole genome shotgun (WGS) entry which is preliminary data.</text>
</comment>
<evidence type="ECO:0000313" key="1">
    <source>
        <dbReference type="EMBL" id="RDW89057.1"/>
    </source>
</evidence>
<sequence>MPLVVPGINSQGSGNDKTSEWMNKLVGKKIGDTSDQVTFARAELPKETRVIEPGQMVTKDFNPDRLNVHLAKDGTVSHVDHQ</sequence>
<dbReference type="Gene3D" id="3.30.10.10">
    <property type="entry name" value="Trypsin Inhibitor V, subunit A"/>
    <property type="match status" value="1"/>
</dbReference>
<evidence type="ECO:0000313" key="2">
    <source>
        <dbReference type="Proteomes" id="UP000256645"/>
    </source>
</evidence>
<dbReference type="PANTHER" id="PTHR39600">
    <property type="entry name" value="PEPTIDASE INHIBITOR I78 FAMILY PROTEIN"/>
    <property type="match status" value="1"/>
</dbReference>
<accession>A0A3D8SRX6</accession>
<dbReference type="STRING" id="1849047.A0A3D8SRX6"/>
<reference evidence="1 2" key="1">
    <citation type="journal article" date="2018" name="IMA Fungus">
        <title>IMA Genome-F 9: Draft genome sequence of Annulohypoxylon stygium, Aspergillus mulundensis, Berkeleyomyces basicola (syn. Thielaviopsis basicola), Ceratocystis smalleyi, two Cercospora beticola strains, Coleophoma cylindrospora, Fusarium fracticaudum, Phialophora cf. hyalina, and Morchella septimelata.</title>
        <authorList>
            <person name="Wingfield B.D."/>
            <person name="Bills G.F."/>
            <person name="Dong Y."/>
            <person name="Huang W."/>
            <person name="Nel W.J."/>
            <person name="Swalarsk-Parry B.S."/>
            <person name="Vaghefi N."/>
            <person name="Wilken P.M."/>
            <person name="An Z."/>
            <person name="de Beer Z.W."/>
            <person name="De Vos L."/>
            <person name="Chen L."/>
            <person name="Duong T.A."/>
            <person name="Gao Y."/>
            <person name="Hammerbacher A."/>
            <person name="Kikkert J.R."/>
            <person name="Li Y."/>
            <person name="Li H."/>
            <person name="Li K."/>
            <person name="Li Q."/>
            <person name="Liu X."/>
            <person name="Ma X."/>
            <person name="Naidoo K."/>
            <person name="Pethybridge S.J."/>
            <person name="Sun J."/>
            <person name="Steenkamp E.T."/>
            <person name="van der Nest M.A."/>
            <person name="van Wyk S."/>
            <person name="Wingfield M.J."/>
            <person name="Xiong C."/>
            <person name="Yue Q."/>
            <person name="Zhang X."/>
        </authorList>
    </citation>
    <scope>NUCLEOTIDE SEQUENCE [LARGE SCALE GENOMIC DNA]</scope>
    <source>
        <strain evidence="1 2">BP6252</strain>
    </source>
</reference>
<evidence type="ECO:0008006" key="3">
    <source>
        <dbReference type="Google" id="ProtNLM"/>
    </source>
</evidence>
<dbReference type="EMBL" id="PDLM01000001">
    <property type="protein sequence ID" value="RDW89057.1"/>
    <property type="molecule type" value="Genomic_DNA"/>
</dbReference>